<dbReference type="RefSeq" id="WP_146803674.1">
    <property type="nucleotide sequence ID" value="NZ_BJUK01000033.1"/>
</dbReference>
<evidence type="ECO:0000259" key="4">
    <source>
        <dbReference type="PROSITE" id="PS50887"/>
    </source>
</evidence>
<dbReference type="Gene3D" id="3.20.20.450">
    <property type="entry name" value="EAL domain"/>
    <property type="match status" value="1"/>
</dbReference>
<dbReference type="OrthoDB" id="5894408at2"/>
<dbReference type="GO" id="GO:0071111">
    <property type="term" value="F:cyclic-guanylate-specific phosphodiesterase activity"/>
    <property type="evidence" value="ECO:0007669"/>
    <property type="project" value="InterPro"/>
</dbReference>
<dbReference type="InterPro" id="IPR042461">
    <property type="entry name" value="LapD_MoxY_peri_C"/>
</dbReference>
<keyword evidence="1" id="KW-1133">Transmembrane helix</keyword>
<dbReference type="AlphaFoldDB" id="A0A510XCU7"/>
<feature type="domain" description="EAL" evidence="2">
    <location>
        <begin position="399"/>
        <end position="635"/>
    </location>
</feature>
<evidence type="ECO:0000259" key="2">
    <source>
        <dbReference type="PROSITE" id="PS50883"/>
    </source>
</evidence>
<dbReference type="PROSITE" id="PS50883">
    <property type="entry name" value="EAL"/>
    <property type="match status" value="1"/>
</dbReference>
<evidence type="ECO:0000259" key="3">
    <source>
        <dbReference type="PROSITE" id="PS50885"/>
    </source>
</evidence>
<dbReference type="EMBL" id="BJUK01000033">
    <property type="protein sequence ID" value="GEK48345.1"/>
    <property type="molecule type" value="Genomic_DNA"/>
</dbReference>
<dbReference type="Gene3D" id="3.30.70.270">
    <property type="match status" value="1"/>
</dbReference>
<dbReference type="Proteomes" id="UP000321275">
    <property type="component" value="Unassembled WGS sequence"/>
</dbReference>
<dbReference type="Pfam" id="PF16448">
    <property type="entry name" value="LapD_MoxY_N"/>
    <property type="match status" value="1"/>
</dbReference>
<evidence type="ECO:0000256" key="1">
    <source>
        <dbReference type="SAM" id="Phobius"/>
    </source>
</evidence>
<keyword evidence="1" id="KW-0812">Transmembrane</keyword>
<evidence type="ECO:0000313" key="6">
    <source>
        <dbReference type="EMBL" id="MBH8581138.1"/>
    </source>
</evidence>
<keyword evidence="7" id="KW-1185">Reference proteome</keyword>
<dbReference type="SUPFAM" id="SSF141868">
    <property type="entry name" value="EAL domain-like"/>
    <property type="match status" value="1"/>
</dbReference>
<dbReference type="InterPro" id="IPR050706">
    <property type="entry name" value="Cyclic-di-GMP_PDE-like"/>
</dbReference>
<sequence>MSLIKQLWITVLAILLLTLGGSLAVGLTALRGYTEQEIRVKNSDNVNALALSMSQLDKDPVIIELLMAAQFDTGHYQLIELHAPDGELIARREADGRIESVPGWFVDLVRFDVPPSQAVIQNGWQQYGTLTLQSHHSFAYHSLWRGAIRLVAWFGLAALVGLLLAGWIVRTIRGPLEAVIAQARDIGARRFTTSPEPRTRELRQVVQAMNRLSGSVGQMLHSESEKLDKLRRRLQQDEATGALGRDAFMTQLSTHLESDDERANGSLALVRLTQLTEINQVLGRARTNELLRSLSLSLTKIAQAQGGGIVGRLNGGDFALLIPGGEDNDSLAKALSAELEALRLGEASVSLGLPSALCHYAPGDTLSTLMAGLDGALAAAETQGDLGQQWVETQRSDLLYTNHADWRHALERAIAQGPRLASFPVVDAAGDLLHHECPSRLHLEGEWRAAGTFMPWVSRLELSTPLDLAVAKAAIDVIGRDQAPLGINLSPASIRDAHFLTRLLGLLKAHPDQARLLWLELPESAALRDLERFRLLCRELQPLGCRIGLEHVGSEFSRLGELQDSGLSYLKFDRSLVQGIEASAEQQTILRGMATLCHSLGILAIAEGVASDAEWQTVLDLGLDGVTGPGVRQPG</sequence>
<reference evidence="5 7" key="1">
    <citation type="submission" date="2019-07" db="EMBL/GenBank/DDBJ databases">
        <title>Whole genome shotgun sequence of Halomonas pacifica NBRC 102220.</title>
        <authorList>
            <person name="Hosoyama A."/>
            <person name="Uohara A."/>
            <person name="Ohji S."/>
            <person name="Ichikawa N."/>
        </authorList>
    </citation>
    <scope>NUCLEOTIDE SEQUENCE [LARGE SCALE GENOMIC DNA]</scope>
    <source>
        <strain evidence="5 7">NBRC 102220</strain>
    </source>
</reference>
<dbReference type="PANTHER" id="PTHR33121:SF23">
    <property type="entry name" value="CYCLIC DI-GMP PHOSPHODIESTERASE PDEB"/>
    <property type="match status" value="1"/>
</dbReference>
<feature type="domain" description="HAMP" evidence="3">
    <location>
        <begin position="170"/>
        <end position="221"/>
    </location>
</feature>
<dbReference type="PROSITE" id="PS50887">
    <property type="entry name" value="GGDEF"/>
    <property type="match status" value="1"/>
</dbReference>
<dbReference type="Pfam" id="PF00672">
    <property type="entry name" value="HAMP"/>
    <property type="match status" value="1"/>
</dbReference>
<accession>A0A510XCU7</accession>
<dbReference type="Gene3D" id="6.20.270.20">
    <property type="entry name" value="LapD/MoxY periplasmic domain"/>
    <property type="match status" value="1"/>
</dbReference>
<evidence type="ECO:0000313" key="5">
    <source>
        <dbReference type="EMBL" id="GEK48345.1"/>
    </source>
</evidence>
<evidence type="ECO:0000313" key="7">
    <source>
        <dbReference type="Proteomes" id="UP000321275"/>
    </source>
</evidence>
<dbReference type="SUPFAM" id="SSF55073">
    <property type="entry name" value="Nucleotide cyclase"/>
    <property type="match status" value="1"/>
</dbReference>
<dbReference type="InterPro" id="IPR032244">
    <property type="entry name" value="LapD_MoxY_N"/>
</dbReference>
<comment type="caution">
    <text evidence="5">The sequence shown here is derived from an EMBL/GenBank/DDBJ whole genome shotgun (WGS) entry which is preliminary data.</text>
</comment>
<proteinExistence type="predicted"/>
<dbReference type="InterPro" id="IPR029787">
    <property type="entry name" value="Nucleotide_cyclase"/>
</dbReference>
<dbReference type="Proteomes" id="UP000651738">
    <property type="component" value="Unassembled WGS sequence"/>
</dbReference>
<dbReference type="PROSITE" id="PS50885">
    <property type="entry name" value="HAMP"/>
    <property type="match status" value="1"/>
</dbReference>
<dbReference type="EMBL" id="JAEDAF010000013">
    <property type="protein sequence ID" value="MBH8581138.1"/>
    <property type="molecule type" value="Genomic_DNA"/>
</dbReference>
<dbReference type="SMART" id="SM00267">
    <property type="entry name" value="GGDEF"/>
    <property type="match status" value="1"/>
</dbReference>
<dbReference type="Gene3D" id="6.10.340.10">
    <property type="match status" value="1"/>
</dbReference>
<dbReference type="InterPro" id="IPR003660">
    <property type="entry name" value="HAMP_dom"/>
</dbReference>
<feature type="domain" description="GGDEF" evidence="4">
    <location>
        <begin position="263"/>
        <end position="393"/>
    </location>
</feature>
<dbReference type="InterPro" id="IPR001633">
    <property type="entry name" value="EAL_dom"/>
</dbReference>
<dbReference type="InterPro" id="IPR043128">
    <property type="entry name" value="Rev_trsase/Diguanyl_cyclase"/>
</dbReference>
<dbReference type="InterPro" id="IPR000160">
    <property type="entry name" value="GGDEF_dom"/>
</dbReference>
<dbReference type="InterPro" id="IPR035919">
    <property type="entry name" value="EAL_sf"/>
</dbReference>
<dbReference type="CDD" id="cd01948">
    <property type="entry name" value="EAL"/>
    <property type="match status" value="1"/>
</dbReference>
<dbReference type="Pfam" id="PF00563">
    <property type="entry name" value="EAL"/>
    <property type="match status" value="1"/>
</dbReference>
<feature type="transmembrane region" description="Helical" evidence="1">
    <location>
        <begin position="6"/>
        <end position="30"/>
    </location>
</feature>
<dbReference type="SMART" id="SM00052">
    <property type="entry name" value="EAL"/>
    <property type="match status" value="1"/>
</dbReference>
<protein>
    <submittedName>
        <fullName evidence="6">EAL domain-containing protein</fullName>
    </submittedName>
    <submittedName>
        <fullName evidence="5">GGDEF domain-containing protein</fullName>
    </submittedName>
</protein>
<evidence type="ECO:0000313" key="8">
    <source>
        <dbReference type="Proteomes" id="UP000651738"/>
    </source>
</evidence>
<dbReference type="Gene3D" id="3.30.110.200">
    <property type="match status" value="1"/>
</dbReference>
<name>A0A510XCU7_9GAMM</name>
<feature type="transmembrane region" description="Helical" evidence="1">
    <location>
        <begin position="150"/>
        <end position="169"/>
    </location>
</feature>
<gene>
    <name evidence="5" type="ORF">HPA02_26280</name>
    <name evidence="6" type="ORF">I7V36_13625</name>
</gene>
<organism evidence="5 7">
    <name type="scientific">Bisbaumannia pacifica</name>
    <dbReference type="NCBI Taxonomy" id="77098"/>
    <lineage>
        <taxon>Bacteria</taxon>
        <taxon>Pseudomonadati</taxon>
        <taxon>Pseudomonadota</taxon>
        <taxon>Gammaproteobacteria</taxon>
        <taxon>Oceanospirillales</taxon>
        <taxon>Halomonadaceae</taxon>
        <taxon>Bisbaumannia</taxon>
    </lineage>
</organism>
<dbReference type="PANTHER" id="PTHR33121">
    <property type="entry name" value="CYCLIC DI-GMP PHOSPHODIESTERASE PDEF"/>
    <property type="match status" value="1"/>
</dbReference>
<dbReference type="Pfam" id="PF00990">
    <property type="entry name" value="GGDEF"/>
    <property type="match status" value="1"/>
</dbReference>
<dbReference type="GO" id="GO:0016020">
    <property type="term" value="C:membrane"/>
    <property type="evidence" value="ECO:0007669"/>
    <property type="project" value="InterPro"/>
</dbReference>
<keyword evidence="1" id="KW-0472">Membrane</keyword>
<reference evidence="6 8" key="2">
    <citation type="submission" date="2020-12" db="EMBL/GenBank/DDBJ databases">
        <title>Draft genome sequence of Halomonas pacifica strain CARE-V15.</title>
        <authorList>
            <person name="Vignesh N."/>
            <person name="Thabitha A."/>
            <person name="Saravanan R."/>
            <person name="Manigandan V."/>
        </authorList>
    </citation>
    <scope>NUCLEOTIDE SEQUENCE [LARGE SCALE GENOMIC DNA]</scope>
    <source>
        <strain evidence="6 8">CARE-V15</strain>
    </source>
</reference>
<dbReference type="GO" id="GO:0007165">
    <property type="term" value="P:signal transduction"/>
    <property type="evidence" value="ECO:0007669"/>
    <property type="project" value="InterPro"/>
</dbReference>